<dbReference type="InterPro" id="IPR023543">
    <property type="entry name" value="rRNA_ssu_MeTfrase_C"/>
</dbReference>
<comment type="function">
    <text evidence="6">Specifically methylates the guanine in position 1207 of 16S rRNA in the 30S particle.</text>
</comment>
<dbReference type="AlphaFoldDB" id="A0A0S2K4U9"/>
<evidence type="ECO:0000259" key="7">
    <source>
        <dbReference type="Pfam" id="PF05175"/>
    </source>
</evidence>
<dbReference type="PANTHER" id="PTHR47816:SF4">
    <property type="entry name" value="RIBOSOMAL RNA SMALL SUBUNIT METHYLTRANSFERASE C"/>
    <property type="match status" value="1"/>
</dbReference>
<dbReference type="PRINTS" id="PR00507">
    <property type="entry name" value="N12N6MTFRASE"/>
</dbReference>
<name>A0A0S2K4U9_9GAMM</name>
<feature type="domain" description="Methyltransferase small" evidence="7">
    <location>
        <begin position="176"/>
        <end position="340"/>
    </location>
</feature>
<protein>
    <recommendedName>
        <fullName evidence="6">Ribosomal RNA small subunit methyltransferase C</fullName>
        <ecNumber evidence="6">2.1.1.172</ecNumber>
    </recommendedName>
    <alternativeName>
        <fullName evidence="6">16S rRNA m2G1207 methyltransferase</fullName>
    </alternativeName>
    <alternativeName>
        <fullName evidence="6">rRNA (guanine-N(2)-)-methyltransferase RsmC</fullName>
    </alternativeName>
</protein>
<evidence type="ECO:0000313" key="9">
    <source>
        <dbReference type="EMBL" id="ALO43241.1"/>
    </source>
</evidence>
<keyword evidence="4 6" id="KW-0808">Transferase</keyword>
<dbReference type="Gene3D" id="3.40.50.150">
    <property type="entry name" value="Vaccinia Virus protein VP39"/>
    <property type="match status" value="2"/>
</dbReference>
<dbReference type="SUPFAM" id="SSF53335">
    <property type="entry name" value="S-adenosyl-L-methionine-dependent methyltransferases"/>
    <property type="match status" value="1"/>
</dbReference>
<dbReference type="CDD" id="cd02440">
    <property type="entry name" value="AdoMet_MTases"/>
    <property type="match status" value="1"/>
</dbReference>
<dbReference type="GO" id="GO:0003676">
    <property type="term" value="F:nucleic acid binding"/>
    <property type="evidence" value="ECO:0007669"/>
    <property type="project" value="InterPro"/>
</dbReference>
<dbReference type="STRING" id="161398.PP2015_2754"/>
<gene>
    <name evidence="6" type="primary">rsmC</name>
    <name evidence="9" type="ORF">PP2015_2754</name>
</gene>
<keyword evidence="10" id="KW-1185">Reference proteome</keyword>
<keyword evidence="3 6" id="KW-0489">Methyltransferase</keyword>
<organism evidence="9 10">
    <name type="scientific">Pseudoalteromonas phenolica</name>
    <dbReference type="NCBI Taxonomy" id="161398"/>
    <lineage>
        <taxon>Bacteria</taxon>
        <taxon>Pseudomonadati</taxon>
        <taxon>Pseudomonadota</taxon>
        <taxon>Gammaproteobacteria</taxon>
        <taxon>Alteromonadales</taxon>
        <taxon>Pseudoalteromonadaceae</taxon>
        <taxon>Pseudoalteromonas</taxon>
    </lineage>
</organism>
<reference evidence="9 10" key="1">
    <citation type="submission" date="2015-11" db="EMBL/GenBank/DDBJ databases">
        <authorList>
            <person name="Zhang Y."/>
            <person name="Guo Z."/>
        </authorList>
    </citation>
    <scope>NUCLEOTIDE SEQUENCE [LARGE SCALE GENOMIC DNA]</scope>
    <source>
        <strain evidence="9 10">KCTC 12086</strain>
    </source>
</reference>
<comment type="subcellular location">
    <subcellularLocation>
        <location evidence="6">Cytoplasm</location>
    </subcellularLocation>
</comment>
<accession>A0A0S2K4U9</accession>
<comment type="catalytic activity">
    <reaction evidence="6">
        <text>guanosine(1207) in 16S rRNA + S-adenosyl-L-methionine = N(2)-methylguanosine(1207) in 16S rRNA + S-adenosyl-L-homocysteine + H(+)</text>
        <dbReference type="Rhea" id="RHEA:42736"/>
        <dbReference type="Rhea" id="RHEA-COMP:10213"/>
        <dbReference type="Rhea" id="RHEA-COMP:10214"/>
        <dbReference type="ChEBI" id="CHEBI:15378"/>
        <dbReference type="ChEBI" id="CHEBI:57856"/>
        <dbReference type="ChEBI" id="CHEBI:59789"/>
        <dbReference type="ChEBI" id="CHEBI:74269"/>
        <dbReference type="ChEBI" id="CHEBI:74481"/>
        <dbReference type="EC" id="2.1.1.172"/>
    </reaction>
</comment>
<dbReference type="PROSITE" id="PS00092">
    <property type="entry name" value="N6_MTASE"/>
    <property type="match status" value="1"/>
</dbReference>
<dbReference type="PANTHER" id="PTHR47816">
    <property type="entry name" value="RIBOSOMAL RNA SMALL SUBUNIT METHYLTRANSFERASE C"/>
    <property type="match status" value="1"/>
</dbReference>
<dbReference type="EC" id="2.1.1.172" evidence="6"/>
<sequence>MSRLANPSLLLLRNEEELTGERILVINTMRDGFLRELKQLNPNSDIHAFSYNVADHQDSQKHKGITSHVSHSLPVLEELDLVIYYYPKSKPEALMMLDNIRAIASSKTRILIVGDNKGGVKSAEKQFKPFAGEFYKLESAKHCVLFEFADLTLLDGFDISSYQTTFTVSVNDQSFEVASVPGVFNHGKLDDGTRLLLEQIAVPYKGKVLDFGCGAGIIATYLGLKTPELRLNCLDVSALAVYATEQTLKLNNLEGNVILSDGMQAVSGQFDLIISNPPFHTGISTDYQIAEDFLALSKQFLKPKGKLTIVANSFLKYQPILEAQFGEYETIAKNNKFAVYHAQKS</sequence>
<dbReference type="HAMAP" id="MF_01862">
    <property type="entry name" value="16SrRNA_methyltr_C"/>
    <property type="match status" value="1"/>
</dbReference>
<dbReference type="PATRIC" id="fig|161398.10.peg.2814"/>
<dbReference type="RefSeq" id="WP_058030914.1">
    <property type="nucleotide sequence ID" value="NZ_CP013187.1"/>
</dbReference>
<dbReference type="GO" id="GO:0052914">
    <property type="term" value="F:16S rRNA (guanine(1207)-N(2))-methyltransferase activity"/>
    <property type="evidence" value="ECO:0007669"/>
    <property type="project" value="UniProtKB-EC"/>
</dbReference>
<keyword evidence="2 6" id="KW-0698">rRNA processing</keyword>
<dbReference type="KEGG" id="pphe:PP2015_2754"/>
<feature type="domain" description="Methyltransferase small N-terminal" evidence="8">
    <location>
        <begin position="8"/>
        <end position="163"/>
    </location>
</feature>
<dbReference type="InterPro" id="IPR002052">
    <property type="entry name" value="DNA_methylase_N6_adenine_CS"/>
</dbReference>
<dbReference type="InterPro" id="IPR029063">
    <property type="entry name" value="SAM-dependent_MTases_sf"/>
</dbReference>
<dbReference type="EMBL" id="CP013187">
    <property type="protein sequence ID" value="ALO43241.1"/>
    <property type="molecule type" value="Genomic_DNA"/>
</dbReference>
<keyword evidence="5 6" id="KW-0949">S-adenosyl-L-methionine</keyword>
<comment type="subunit">
    <text evidence="6">Monomer.</text>
</comment>
<evidence type="ECO:0000259" key="8">
    <source>
        <dbReference type="Pfam" id="PF08468"/>
    </source>
</evidence>
<dbReference type="Pfam" id="PF08468">
    <property type="entry name" value="MTS_N"/>
    <property type="match status" value="1"/>
</dbReference>
<dbReference type="InterPro" id="IPR046977">
    <property type="entry name" value="RsmC/RlmG"/>
</dbReference>
<evidence type="ECO:0000256" key="4">
    <source>
        <dbReference type="ARBA" id="ARBA00022679"/>
    </source>
</evidence>
<evidence type="ECO:0000256" key="5">
    <source>
        <dbReference type="ARBA" id="ARBA00022691"/>
    </source>
</evidence>
<evidence type="ECO:0000256" key="1">
    <source>
        <dbReference type="ARBA" id="ARBA00022490"/>
    </source>
</evidence>
<evidence type="ECO:0000256" key="2">
    <source>
        <dbReference type="ARBA" id="ARBA00022552"/>
    </source>
</evidence>
<dbReference type="Pfam" id="PF05175">
    <property type="entry name" value="MTS"/>
    <property type="match status" value="1"/>
</dbReference>
<comment type="similarity">
    <text evidence="6">Belongs to the methyltransferase superfamily. RsmC family.</text>
</comment>
<evidence type="ECO:0000256" key="3">
    <source>
        <dbReference type="ARBA" id="ARBA00022603"/>
    </source>
</evidence>
<dbReference type="InterPro" id="IPR007848">
    <property type="entry name" value="Small_mtfrase_dom"/>
</dbReference>
<evidence type="ECO:0000313" key="10">
    <source>
        <dbReference type="Proteomes" id="UP000061457"/>
    </source>
</evidence>
<keyword evidence="1 6" id="KW-0963">Cytoplasm</keyword>
<dbReference type="OrthoDB" id="9816072at2"/>
<dbReference type="InterPro" id="IPR013675">
    <property type="entry name" value="Mtase_sm_N"/>
</dbReference>
<dbReference type="GO" id="GO:0005737">
    <property type="term" value="C:cytoplasm"/>
    <property type="evidence" value="ECO:0007669"/>
    <property type="project" value="UniProtKB-SubCell"/>
</dbReference>
<proteinExistence type="inferred from homology"/>
<dbReference type="Proteomes" id="UP000061457">
    <property type="component" value="Chromosome I"/>
</dbReference>
<evidence type="ECO:0000256" key="6">
    <source>
        <dbReference type="HAMAP-Rule" id="MF_01862"/>
    </source>
</evidence>